<keyword evidence="2" id="KW-1185">Reference proteome</keyword>
<evidence type="ECO:0000313" key="2">
    <source>
        <dbReference type="Proteomes" id="UP000434172"/>
    </source>
</evidence>
<proteinExistence type="predicted"/>
<dbReference type="Proteomes" id="UP000434172">
    <property type="component" value="Unassembled WGS sequence"/>
</dbReference>
<comment type="caution">
    <text evidence="1">The sequence shown here is derived from an EMBL/GenBank/DDBJ whole genome shotgun (WGS) entry which is preliminary data.</text>
</comment>
<reference evidence="1 2" key="1">
    <citation type="submission" date="2019-12" db="EMBL/GenBank/DDBJ databases">
        <title>A genome sequence resource for the geographically widespread anthracnose pathogen Colletotrichum asianum.</title>
        <authorList>
            <person name="Meng Y."/>
        </authorList>
    </citation>
    <scope>NUCLEOTIDE SEQUENCE [LARGE SCALE GENOMIC DNA]</scope>
    <source>
        <strain evidence="1 2">ICMP 18580</strain>
    </source>
</reference>
<dbReference type="AlphaFoldDB" id="A0A8H3ZFV5"/>
<name>A0A8H3ZFV5_9PEZI</name>
<gene>
    <name evidence="1" type="ORF">GQ607_014557</name>
</gene>
<evidence type="ECO:0000313" key="1">
    <source>
        <dbReference type="EMBL" id="KAF0318189.1"/>
    </source>
</evidence>
<accession>A0A8H3ZFV5</accession>
<sequence length="214" mass="24403">MIKKSESSAEARLGRNDPQLTTECYGSLSATREPGPGRAGIWEWECGMGMDEQGSIGVRRHLIELRAQRQQFRTMLAAHSSPSFSRVGRLPAWVWRKGRALMWFGAHFGGLTQILNSAQPTRDAGWMGDRVDGCGIDKQWWYKRYKTARVAREKWRSRRGLSRSCFSILVKRFPSSIPSCQVSLVLLRVFLLFFCCEELSLFRGMVDTQRCSSS</sequence>
<dbReference type="EMBL" id="WOWK01000114">
    <property type="protein sequence ID" value="KAF0318189.1"/>
    <property type="molecule type" value="Genomic_DNA"/>
</dbReference>
<protein>
    <submittedName>
        <fullName evidence="1">Uncharacterized protein</fullName>
    </submittedName>
</protein>
<organism evidence="1 2">
    <name type="scientific">Colletotrichum asianum</name>
    <dbReference type="NCBI Taxonomy" id="702518"/>
    <lineage>
        <taxon>Eukaryota</taxon>
        <taxon>Fungi</taxon>
        <taxon>Dikarya</taxon>
        <taxon>Ascomycota</taxon>
        <taxon>Pezizomycotina</taxon>
        <taxon>Sordariomycetes</taxon>
        <taxon>Hypocreomycetidae</taxon>
        <taxon>Glomerellales</taxon>
        <taxon>Glomerellaceae</taxon>
        <taxon>Colletotrichum</taxon>
        <taxon>Colletotrichum gloeosporioides species complex</taxon>
    </lineage>
</organism>